<gene>
    <name evidence="2" type="ORF">AVEN_86857_1</name>
</gene>
<accession>A0A4Y2NEV6</accession>
<evidence type="ECO:0000313" key="2">
    <source>
        <dbReference type="EMBL" id="GBN37412.1"/>
    </source>
</evidence>
<evidence type="ECO:0000313" key="3">
    <source>
        <dbReference type="Proteomes" id="UP000499080"/>
    </source>
</evidence>
<dbReference type="Proteomes" id="UP000499080">
    <property type="component" value="Unassembled WGS sequence"/>
</dbReference>
<keyword evidence="3" id="KW-1185">Reference proteome</keyword>
<name>A0A4Y2NEV6_ARAVE</name>
<proteinExistence type="predicted"/>
<dbReference type="AlphaFoldDB" id="A0A4Y2NEV6"/>
<protein>
    <submittedName>
        <fullName evidence="2">Uncharacterized protein</fullName>
    </submittedName>
</protein>
<dbReference type="EMBL" id="BGPR01009015">
    <property type="protein sequence ID" value="GBN37412.1"/>
    <property type="molecule type" value="Genomic_DNA"/>
</dbReference>
<evidence type="ECO:0000256" key="1">
    <source>
        <dbReference type="SAM" id="MobiDB-lite"/>
    </source>
</evidence>
<reference evidence="2 3" key="1">
    <citation type="journal article" date="2019" name="Sci. Rep.">
        <title>Orb-weaving spider Araneus ventricosus genome elucidates the spidroin gene catalogue.</title>
        <authorList>
            <person name="Kono N."/>
            <person name="Nakamura H."/>
            <person name="Ohtoshi R."/>
            <person name="Moran D.A.P."/>
            <person name="Shinohara A."/>
            <person name="Yoshida Y."/>
            <person name="Fujiwara M."/>
            <person name="Mori M."/>
            <person name="Tomita M."/>
            <person name="Arakawa K."/>
        </authorList>
    </citation>
    <scope>NUCLEOTIDE SEQUENCE [LARGE SCALE GENOMIC DNA]</scope>
</reference>
<sequence length="107" mass="12080">MISIYPGTFQGIKTQHTVSRDTGRGRRKKKNPLLNPTANPSSFGLGMMDGICDRRNIGKSHVQLVYPHGEWGSDFLFLPPSSEGRIYFLRRAYTGIYVLMLFPCNIS</sequence>
<comment type="caution">
    <text evidence="2">The sequence shown here is derived from an EMBL/GenBank/DDBJ whole genome shotgun (WGS) entry which is preliminary data.</text>
</comment>
<organism evidence="2 3">
    <name type="scientific">Araneus ventricosus</name>
    <name type="common">Orbweaver spider</name>
    <name type="synonym">Epeira ventricosa</name>
    <dbReference type="NCBI Taxonomy" id="182803"/>
    <lineage>
        <taxon>Eukaryota</taxon>
        <taxon>Metazoa</taxon>
        <taxon>Ecdysozoa</taxon>
        <taxon>Arthropoda</taxon>
        <taxon>Chelicerata</taxon>
        <taxon>Arachnida</taxon>
        <taxon>Araneae</taxon>
        <taxon>Araneomorphae</taxon>
        <taxon>Entelegynae</taxon>
        <taxon>Araneoidea</taxon>
        <taxon>Araneidae</taxon>
        <taxon>Araneus</taxon>
    </lineage>
</organism>
<feature type="region of interest" description="Disordered" evidence="1">
    <location>
        <begin position="15"/>
        <end position="39"/>
    </location>
</feature>